<feature type="region of interest" description="Disordered" evidence="1">
    <location>
        <begin position="1"/>
        <end position="31"/>
    </location>
</feature>
<feature type="compositionally biased region" description="Basic and acidic residues" evidence="1">
    <location>
        <begin position="145"/>
        <end position="159"/>
    </location>
</feature>
<feature type="region of interest" description="Disordered" evidence="1">
    <location>
        <begin position="98"/>
        <end position="178"/>
    </location>
</feature>
<protein>
    <submittedName>
        <fullName evidence="2">Uncharacterized protein</fullName>
    </submittedName>
</protein>
<evidence type="ECO:0000256" key="1">
    <source>
        <dbReference type="SAM" id="MobiDB-lite"/>
    </source>
</evidence>
<feature type="compositionally biased region" description="Basic residues" evidence="1">
    <location>
        <begin position="10"/>
        <end position="23"/>
    </location>
</feature>
<sequence>MPLVGAAKAIPRKKSPPPPKKSHTPAQAPRHNKAAELLKLTHVPLKTSCQILRTFYNMTQGSYWSNQDGWQYVDSVAIPGPQPGIPPTGRRQYSNIKVSRRQAQPSADSDSRPFGASSSGNLSHAQSIVPNDNSIDSPSSSGLETHPDTHPEGDNDDQPRGSCGSGDPSSMPGTNPSTNLDVDNCCGWYGVVCIGPDGKFPPHWPPYDEDPISSRYSTPDPVLSTAPLEHFNKRKKSYYSYHDRQWRHHHLGGNRGGRGKDDDRDGYGGIYDGRKDDGESRTPQGPQDSPTNMPGDTTPDWGEGSKMPDIDDWYILEL</sequence>
<feature type="compositionally biased region" description="Polar residues" evidence="1">
    <location>
        <begin position="98"/>
        <end position="108"/>
    </location>
</feature>
<keyword evidence="3" id="KW-1185">Reference proteome</keyword>
<feature type="compositionally biased region" description="Polar residues" evidence="1">
    <location>
        <begin position="167"/>
        <end position="178"/>
    </location>
</feature>
<dbReference type="Proteomes" id="UP000696485">
    <property type="component" value="Unassembled WGS sequence"/>
</dbReference>
<feature type="compositionally biased region" description="Polar residues" evidence="1">
    <location>
        <begin position="116"/>
        <end position="129"/>
    </location>
</feature>
<comment type="caution">
    <text evidence="2">The sequence shown here is derived from an EMBL/GenBank/DDBJ whole genome shotgun (WGS) entry which is preliminary data.</text>
</comment>
<organism evidence="2 3">
    <name type="scientific">Podila minutissima</name>
    <dbReference type="NCBI Taxonomy" id="64525"/>
    <lineage>
        <taxon>Eukaryota</taxon>
        <taxon>Fungi</taxon>
        <taxon>Fungi incertae sedis</taxon>
        <taxon>Mucoromycota</taxon>
        <taxon>Mortierellomycotina</taxon>
        <taxon>Mortierellomycetes</taxon>
        <taxon>Mortierellales</taxon>
        <taxon>Mortierellaceae</taxon>
        <taxon>Podila</taxon>
    </lineage>
</organism>
<feature type="compositionally biased region" description="Basic and acidic residues" evidence="1">
    <location>
        <begin position="258"/>
        <end position="280"/>
    </location>
</feature>
<reference evidence="2" key="1">
    <citation type="journal article" date="2020" name="Fungal Divers.">
        <title>Resolving the Mortierellaceae phylogeny through synthesis of multi-gene phylogenetics and phylogenomics.</title>
        <authorList>
            <person name="Vandepol N."/>
            <person name="Liber J."/>
            <person name="Desiro A."/>
            <person name="Na H."/>
            <person name="Kennedy M."/>
            <person name="Barry K."/>
            <person name="Grigoriev I.V."/>
            <person name="Miller A.N."/>
            <person name="O'Donnell K."/>
            <person name="Stajich J.E."/>
            <person name="Bonito G."/>
        </authorList>
    </citation>
    <scope>NUCLEOTIDE SEQUENCE</scope>
    <source>
        <strain evidence="2">NVP1</strain>
    </source>
</reference>
<feature type="compositionally biased region" description="Polar residues" evidence="1">
    <location>
        <begin position="281"/>
        <end position="295"/>
    </location>
</feature>
<feature type="region of interest" description="Disordered" evidence="1">
    <location>
        <begin position="248"/>
        <end position="312"/>
    </location>
</feature>
<evidence type="ECO:0000313" key="3">
    <source>
        <dbReference type="Proteomes" id="UP000696485"/>
    </source>
</evidence>
<dbReference type="EMBL" id="JAAAUY010000204">
    <property type="protein sequence ID" value="KAF9333403.1"/>
    <property type="molecule type" value="Genomic_DNA"/>
</dbReference>
<name>A0A9P5VN69_9FUNG</name>
<feature type="compositionally biased region" description="Low complexity" evidence="1">
    <location>
        <begin position="130"/>
        <end position="141"/>
    </location>
</feature>
<gene>
    <name evidence="2" type="ORF">BG006_003674</name>
</gene>
<proteinExistence type="predicted"/>
<evidence type="ECO:0000313" key="2">
    <source>
        <dbReference type="EMBL" id="KAF9333403.1"/>
    </source>
</evidence>
<accession>A0A9P5VN69</accession>
<dbReference type="AlphaFoldDB" id="A0A9P5VN69"/>